<dbReference type="EMBL" id="KN831771">
    <property type="protein sequence ID" value="KIM45760.1"/>
    <property type="molecule type" value="Genomic_DNA"/>
</dbReference>
<reference evidence="1 2" key="1">
    <citation type="submission" date="2014-04" db="EMBL/GenBank/DDBJ databases">
        <authorList>
            <consortium name="DOE Joint Genome Institute"/>
            <person name="Kuo A."/>
            <person name="Gay G."/>
            <person name="Dore J."/>
            <person name="Kohler A."/>
            <person name="Nagy L.G."/>
            <person name="Floudas D."/>
            <person name="Copeland A."/>
            <person name="Barry K.W."/>
            <person name="Cichocki N."/>
            <person name="Veneault-Fourrey C."/>
            <person name="LaButti K."/>
            <person name="Lindquist E.A."/>
            <person name="Lipzen A."/>
            <person name="Lundell T."/>
            <person name="Morin E."/>
            <person name="Murat C."/>
            <person name="Sun H."/>
            <person name="Tunlid A."/>
            <person name="Henrissat B."/>
            <person name="Grigoriev I.V."/>
            <person name="Hibbett D.S."/>
            <person name="Martin F."/>
            <person name="Nordberg H.P."/>
            <person name="Cantor M.N."/>
            <person name="Hua S.X."/>
        </authorList>
    </citation>
    <scope>NUCLEOTIDE SEQUENCE [LARGE SCALE GENOMIC DNA]</scope>
    <source>
        <strain evidence="2">h7</strain>
    </source>
</reference>
<dbReference type="Proteomes" id="UP000053424">
    <property type="component" value="Unassembled WGS sequence"/>
</dbReference>
<dbReference type="OrthoDB" id="3260546at2759"/>
<proteinExistence type="predicted"/>
<name>A0A0C3CAB3_HEBCY</name>
<reference evidence="2" key="2">
    <citation type="submission" date="2015-01" db="EMBL/GenBank/DDBJ databases">
        <title>Evolutionary Origins and Diversification of the Mycorrhizal Mutualists.</title>
        <authorList>
            <consortium name="DOE Joint Genome Institute"/>
            <consortium name="Mycorrhizal Genomics Consortium"/>
            <person name="Kohler A."/>
            <person name="Kuo A."/>
            <person name="Nagy L.G."/>
            <person name="Floudas D."/>
            <person name="Copeland A."/>
            <person name="Barry K.W."/>
            <person name="Cichocki N."/>
            <person name="Veneault-Fourrey C."/>
            <person name="LaButti K."/>
            <person name="Lindquist E.A."/>
            <person name="Lipzen A."/>
            <person name="Lundell T."/>
            <person name="Morin E."/>
            <person name="Murat C."/>
            <person name="Riley R."/>
            <person name="Ohm R."/>
            <person name="Sun H."/>
            <person name="Tunlid A."/>
            <person name="Henrissat B."/>
            <person name="Grigoriev I.V."/>
            <person name="Hibbett D.S."/>
            <person name="Martin F."/>
        </authorList>
    </citation>
    <scope>NUCLEOTIDE SEQUENCE [LARGE SCALE GENOMIC DNA]</scope>
    <source>
        <strain evidence="2">h7</strain>
    </source>
</reference>
<gene>
    <name evidence="1" type="ORF">M413DRAFT_7873</name>
</gene>
<dbReference type="STRING" id="686832.A0A0C3CAB3"/>
<accession>A0A0C3CAB3</accession>
<organism evidence="1 2">
    <name type="scientific">Hebeloma cylindrosporum</name>
    <dbReference type="NCBI Taxonomy" id="76867"/>
    <lineage>
        <taxon>Eukaryota</taxon>
        <taxon>Fungi</taxon>
        <taxon>Dikarya</taxon>
        <taxon>Basidiomycota</taxon>
        <taxon>Agaricomycotina</taxon>
        <taxon>Agaricomycetes</taxon>
        <taxon>Agaricomycetidae</taxon>
        <taxon>Agaricales</taxon>
        <taxon>Agaricineae</taxon>
        <taxon>Hymenogastraceae</taxon>
        <taxon>Hebeloma</taxon>
    </lineage>
</organism>
<dbReference type="AlphaFoldDB" id="A0A0C3CAB3"/>
<sequence>MATATKTMLNEEKIKWTVQYAPTDESELWKMQPNYATGRWDEFQKEIYALYPGSAGDHIYSVANLEALTEKQAILPMESSEQFGEYYRAFCRIAFFLKKKKRLSD</sequence>
<keyword evidence="2" id="KW-1185">Reference proteome</keyword>
<dbReference type="HOGENOM" id="CLU_2236918_0_0_1"/>
<protein>
    <submittedName>
        <fullName evidence="1">Uncharacterized protein</fullName>
    </submittedName>
</protein>
<evidence type="ECO:0000313" key="2">
    <source>
        <dbReference type="Proteomes" id="UP000053424"/>
    </source>
</evidence>
<evidence type="ECO:0000313" key="1">
    <source>
        <dbReference type="EMBL" id="KIM45760.1"/>
    </source>
</evidence>